<evidence type="ECO:0000256" key="4">
    <source>
        <dbReference type="ARBA" id="ARBA00022833"/>
    </source>
</evidence>
<feature type="region of interest" description="Disordered" evidence="6">
    <location>
        <begin position="464"/>
        <end position="493"/>
    </location>
</feature>
<accession>A0AAD9AR44</accession>
<organism evidence="7 8">
    <name type="scientific">Colletotrichum chrysophilum</name>
    <dbReference type="NCBI Taxonomy" id="1836956"/>
    <lineage>
        <taxon>Eukaryota</taxon>
        <taxon>Fungi</taxon>
        <taxon>Dikarya</taxon>
        <taxon>Ascomycota</taxon>
        <taxon>Pezizomycotina</taxon>
        <taxon>Sordariomycetes</taxon>
        <taxon>Hypocreomycetidae</taxon>
        <taxon>Glomerellales</taxon>
        <taxon>Glomerellaceae</taxon>
        <taxon>Colletotrichum</taxon>
        <taxon>Colletotrichum gloeosporioides species complex</taxon>
    </lineage>
</organism>
<dbReference type="AlphaFoldDB" id="A0AAD9AR44"/>
<dbReference type="GO" id="GO:0005634">
    <property type="term" value="C:nucleus"/>
    <property type="evidence" value="ECO:0007669"/>
    <property type="project" value="UniProtKB-SubCell"/>
</dbReference>
<feature type="compositionally biased region" description="Acidic residues" evidence="6">
    <location>
        <begin position="464"/>
        <end position="475"/>
    </location>
</feature>
<evidence type="ECO:0000256" key="3">
    <source>
        <dbReference type="ARBA" id="ARBA00022771"/>
    </source>
</evidence>
<feature type="region of interest" description="Disordered" evidence="6">
    <location>
        <begin position="1"/>
        <end position="38"/>
    </location>
</feature>
<dbReference type="GO" id="GO:0008270">
    <property type="term" value="F:zinc ion binding"/>
    <property type="evidence" value="ECO:0007669"/>
    <property type="project" value="UniProtKB-KW"/>
</dbReference>
<evidence type="ECO:0000256" key="2">
    <source>
        <dbReference type="ARBA" id="ARBA00022723"/>
    </source>
</evidence>
<evidence type="ECO:0000313" key="8">
    <source>
        <dbReference type="Proteomes" id="UP001243330"/>
    </source>
</evidence>
<feature type="compositionally biased region" description="Polar residues" evidence="6">
    <location>
        <begin position="1"/>
        <end position="15"/>
    </location>
</feature>
<dbReference type="PANTHER" id="PTHR46481:SF10">
    <property type="entry name" value="ZINC FINGER BED DOMAIN-CONTAINING PROTEIN 39"/>
    <property type="match status" value="1"/>
</dbReference>
<reference evidence="7" key="1">
    <citation type="submission" date="2023-01" db="EMBL/GenBank/DDBJ databases">
        <title>Colletotrichum chrysophilum M932 genome sequence.</title>
        <authorList>
            <person name="Baroncelli R."/>
        </authorList>
    </citation>
    <scope>NUCLEOTIDE SEQUENCE</scope>
    <source>
        <strain evidence="7">M932</strain>
    </source>
</reference>
<evidence type="ECO:0000256" key="6">
    <source>
        <dbReference type="SAM" id="MobiDB-lite"/>
    </source>
</evidence>
<keyword evidence="8" id="KW-1185">Reference proteome</keyword>
<keyword evidence="4" id="KW-0862">Zinc</keyword>
<evidence type="ECO:0000256" key="1">
    <source>
        <dbReference type="ARBA" id="ARBA00004123"/>
    </source>
</evidence>
<dbReference type="SUPFAM" id="SSF53098">
    <property type="entry name" value="Ribonuclease H-like"/>
    <property type="match status" value="1"/>
</dbReference>
<dbReference type="PANTHER" id="PTHR46481">
    <property type="entry name" value="ZINC FINGER BED DOMAIN-CONTAINING PROTEIN 4"/>
    <property type="match status" value="1"/>
</dbReference>
<dbReference type="Proteomes" id="UP001243330">
    <property type="component" value="Unassembled WGS sequence"/>
</dbReference>
<keyword evidence="2" id="KW-0479">Metal-binding</keyword>
<dbReference type="InterPro" id="IPR052035">
    <property type="entry name" value="ZnF_BED_domain_contain"/>
</dbReference>
<evidence type="ECO:0000313" key="7">
    <source>
        <dbReference type="EMBL" id="KAK1852966.1"/>
    </source>
</evidence>
<feature type="region of interest" description="Disordered" evidence="6">
    <location>
        <begin position="609"/>
        <end position="630"/>
    </location>
</feature>
<feature type="compositionally biased region" description="Low complexity" evidence="6">
    <location>
        <begin position="609"/>
        <end position="621"/>
    </location>
</feature>
<gene>
    <name evidence="7" type="ORF">CCHR01_04411</name>
</gene>
<dbReference type="EMBL" id="JAQOWY010000064">
    <property type="protein sequence ID" value="KAK1852966.1"/>
    <property type="molecule type" value="Genomic_DNA"/>
</dbReference>
<proteinExistence type="predicted"/>
<dbReference type="InterPro" id="IPR012337">
    <property type="entry name" value="RNaseH-like_sf"/>
</dbReference>
<comment type="subcellular location">
    <subcellularLocation>
        <location evidence="1">Nucleus</location>
    </subcellularLocation>
</comment>
<name>A0AAD9AR44_9PEZI</name>
<keyword evidence="3" id="KW-0863">Zinc-finger</keyword>
<evidence type="ECO:0000256" key="5">
    <source>
        <dbReference type="ARBA" id="ARBA00023242"/>
    </source>
</evidence>
<feature type="region of interest" description="Disordered" evidence="6">
    <location>
        <begin position="52"/>
        <end position="72"/>
    </location>
</feature>
<keyword evidence="5" id="KW-0539">Nucleus</keyword>
<protein>
    <submittedName>
        <fullName evidence="7">Transposase-like protein</fullName>
    </submittedName>
</protein>
<feature type="compositionally biased region" description="Polar residues" evidence="6">
    <location>
        <begin position="56"/>
        <end position="72"/>
    </location>
</feature>
<comment type="caution">
    <text evidence="7">The sequence shown here is derived from an EMBL/GenBank/DDBJ whole genome shotgun (WGS) entry which is preliminary data.</text>
</comment>
<sequence length="630" mass="71915">MESSLSNSHATTKLGQPTGVADDVTKRGGPNSSPQLPPALLKSIYVGFIMDDPSSDETATTPPSQRPRLTTSSIPRSEVAIIRDLALATIVGQDLPFNHFDDTFLQRLLRFHNVDLFAQVPWGKTSMDDHLETIWSRGRATVKAELRDASTRIHLSFDLWTSPNIYAFMAVTAHFLDSKGKHQSRLLAFTQQQGNHSGVNLATTLEDIVRNWGVVNRIGVVICDNATNNDTCLASFYPRINPRMTSRDCKAHRMRCYGHILNLVAKSLLFGSDFETFEAESEFYQTVHRDEDDLKLWRKTGPVGKLRNIVRFIRASLQRSERFKKVAKEVDGSSDYCLFTRSSSELQLILDNNTRWNSTYLMIERAVEKRHEIRAYLSGLNDEEASLQIPTADHLTDEDWLALVEVKSLLEPLFFQAKRTEGWGKGDGHGRLWEVITGMEYILEHLEEWKNYYNHEIAPIVVQEDEEDGEDEEEDRQLPTRNSRNLRSSARRSFDESSLPDHVEVDWARRRAEATSQFRRLQKGYQVNLRTSIELAWQKLNKYYSALAESPLFAASIILHPYLGFNYLKEVWGRDGQEAWVRSAEKGLERFFNKWYKDDDVSIISLASSSASSSASSLAPSSHEDSHFRQ</sequence>